<reference evidence="1 2" key="1">
    <citation type="journal article" date="2015" name="Genom Data">
        <title>Draft genome sequence of a multidrug-resistant Chryseobacterium indologenes isolate from Malaysia.</title>
        <authorList>
            <person name="Yu C.Y."/>
            <person name="Ang G.Y."/>
            <person name="Cheng H.J."/>
            <person name="Cheong Y.M."/>
            <person name="Yin W.F."/>
            <person name="Chan K.G."/>
        </authorList>
    </citation>
    <scope>NUCLEOTIDE SEQUENCE [LARGE SCALE GENOMIC DNA]</scope>
    <source>
        <strain evidence="1 2">CI_885</strain>
    </source>
</reference>
<name>A0A0N0ZU55_CHRID</name>
<sequence length="220" mass="26097">MLFNSFNAQVKINWKLDLSRKNAIITLNNESNKNIVIPIDTLSLQPYYSDNYHISEIDWIDQYPFFGLTINIYDNPDKKNIETQLHSHIDLSEFDNIKAKNDSIKKEFNTRIKKWRMNNNVQQINANINYYIMNNLLFLKAKEKITFSVPLNLENITNRENGPLQGFYVLNNEKKNIGYLSIYINKNIYIKYLTDSQRETLRKYKLFVGKIVSNKIEIKQ</sequence>
<dbReference type="EMBL" id="LJOD01000035">
    <property type="protein sequence ID" value="KPE48996.1"/>
    <property type="molecule type" value="Genomic_DNA"/>
</dbReference>
<proteinExistence type="predicted"/>
<evidence type="ECO:0000313" key="2">
    <source>
        <dbReference type="Proteomes" id="UP000037953"/>
    </source>
</evidence>
<gene>
    <name evidence="1" type="ORF">AOB46_22415</name>
</gene>
<dbReference type="AlphaFoldDB" id="A0A0N0ZU55"/>
<dbReference type="PATRIC" id="fig|253.9.peg.3235"/>
<comment type="caution">
    <text evidence="1">The sequence shown here is derived from an EMBL/GenBank/DDBJ whole genome shotgun (WGS) entry which is preliminary data.</text>
</comment>
<accession>A0A0N0ZU55</accession>
<organism evidence="1 2">
    <name type="scientific">Chryseobacterium indologenes</name>
    <name type="common">Flavobacterium indologenes</name>
    <dbReference type="NCBI Taxonomy" id="253"/>
    <lineage>
        <taxon>Bacteria</taxon>
        <taxon>Pseudomonadati</taxon>
        <taxon>Bacteroidota</taxon>
        <taxon>Flavobacteriia</taxon>
        <taxon>Flavobacteriales</taxon>
        <taxon>Weeksellaceae</taxon>
        <taxon>Chryseobacterium group</taxon>
        <taxon>Chryseobacterium</taxon>
    </lineage>
</organism>
<evidence type="ECO:0000313" key="1">
    <source>
        <dbReference type="EMBL" id="KPE48996.1"/>
    </source>
</evidence>
<dbReference type="Proteomes" id="UP000037953">
    <property type="component" value="Unassembled WGS sequence"/>
</dbReference>
<protein>
    <submittedName>
        <fullName evidence="1">Uncharacterized protein</fullName>
    </submittedName>
</protein>
<reference evidence="2" key="2">
    <citation type="submission" date="2015-09" db="EMBL/GenBank/DDBJ databases">
        <title>Draft genome sequence of a multidrug-resistant Chryseobacterium indologenes isolate from Malaysia.</title>
        <authorList>
            <person name="Yu C.Y."/>
            <person name="Ang G.Y."/>
            <person name="Chan K.-G."/>
        </authorList>
    </citation>
    <scope>NUCLEOTIDE SEQUENCE [LARGE SCALE GENOMIC DNA]</scope>
    <source>
        <strain evidence="2">CI_885</strain>
    </source>
</reference>